<dbReference type="Gene3D" id="2.30.110.10">
    <property type="entry name" value="Electron Transport, Fmn-binding Protein, Chain A"/>
    <property type="match status" value="1"/>
</dbReference>
<dbReference type="InterPro" id="IPR012349">
    <property type="entry name" value="Split_barrel_FMN-bd"/>
</dbReference>
<dbReference type="KEGG" id="rav:AAT18_01870"/>
<evidence type="ECO:0000313" key="1">
    <source>
        <dbReference type="EMBL" id="GES39735.1"/>
    </source>
</evidence>
<gene>
    <name evidence="2" type="ORF">OCS65_27440</name>
    <name evidence="1" type="ORF">RAJCM14343_5011</name>
</gene>
<reference evidence="1" key="2">
    <citation type="submission" date="2019-10" db="EMBL/GenBank/DDBJ databases">
        <title>Draft genome sequence of Rhodococcus aetherivorans JCM 14343.</title>
        <authorList>
            <person name="Inoue D."/>
            <person name="Nakazawa M."/>
            <person name="Yamamoto N."/>
            <person name="Sei K."/>
            <person name="Ike M."/>
        </authorList>
    </citation>
    <scope>NUCLEOTIDE SEQUENCE</scope>
    <source>
        <strain evidence="1">JCM 14343</strain>
    </source>
</reference>
<dbReference type="RefSeq" id="WP_006946406.1">
    <property type="nucleotide sequence ID" value="NZ_BAAAYP010000027.1"/>
</dbReference>
<dbReference type="EMBL" id="CP106982">
    <property type="protein sequence ID" value="UYF94104.1"/>
    <property type="molecule type" value="Genomic_DNA"/>
</dbReference>
<sequence>MSEPNVDNPVVVLNDDESWELLGTERIGRLVVVSGGRPDVFPINYAVRDRKLYFRTAEGSKLVELTVHAEVAFEADHVEQDRAWSVVLHGRARNLVHYNEIQEAEELGLQAWVPTPKYNFVEVTASEISGRRFALVKG</sequence>
<protein>
    <submittedName>
        <fullName evidence="2">Pyridoxamine 5'-phosphate oxidase family protein</fullName>
    </submittedName>
</protein>
<dbReference type="AlphaFoldDB" id="A0A059MGM4"/>
<organism evidence="2 4">
    <name type="scientific">Rhodococcus aetherivorans</name>
    <dbReference type="NCBI Taxonomy" id="191292"/>
    <lineage>
        <taxon>Bacteria</taxon>
        <taxon>Bacillati</taxon>
        <taxon>Actinomycetota</taxon>
        <taxon>Actinomycetes</taxon>
        <taxon>Mycobacteriales</taxon>
        <taxon>Nocardiaceae</taxon>
        <taxon>Rhodococcus</taxon>
    </lineage>
</organism>
<reference evidence="2" key="3">
    <citation type="submission" date="2022-09" db="EMBL/GenBank/DDBJ databases">
        <title>The genome sequence of Rhodococcus aetherivorans N1.</title>
        <authorList>
            <person name="Jiang W."/>
        </authorList>
    </citation>
    <scope>NUCLEOTIDE SEQUENCE</scope>
    <source>
        <strain evidence="2">N1</strain>
    </source>
</reference>
<evidence type="ECO:0000313" key="2">
    <source>
        <dbReference type="EMBL" id="UYF94104.1"/>
    </source>
</evidence>
<dbReference type="EMBL" id="BLAH01000125">
    <property type="protein sequence ID" value="GES39735.1"/>
    <property type="molecule type" value="Genomic_DNA"/>
</dbReference>
<accession>N1MHS9</accession>
<dbReference type="GeneID" id="83624234"/>
<dbReference type="Pfam" id="PF12900">
    <property type="entry name" value="Pyridox_ox_2"/>
    <property type="match status" value="1"/>
</dbReference>
<evidence type="ECO:0000313" key="4">
    <source>
        <dbReference type="Proteomes" id="UP001163947"/>
    </source>
</evidence>
<dbReference type="SUPFAM" id="SSF50475">
    <property type="entry name" value="FMN-binding split barrel"/>
    <property type="match status" value="1"/>
</dbReference>
<accession>A0A0F6VFG7</accession>
<reference evidence="1 3" key="1">
    <citation type="journal article" date="2018" name="Biodegradation">
        <title>1,4-Dioxane degradation characteristics of Rhodococcus aetherivorans JCM 14343.</title>
        <authorList>
            <person name="Inoue D."/>
            <person name="Tsunoda T."/>
            <person name="Yamamoto N."/>
            <person name="Ike M."/>
            <person name="Sei K."/>
        </authorList>
    </citation>
    <scope>NUCLEOTIDE SEQUENCE [LARGE SCALE GENOMIC DNA]</scope>
    <source>
        <strain evidence="1 3">JCM 14343</strain>
    </source>
</reference>
<evidence type="ECO:0000313" key="3">
    <source>
        <dbReference type="Proteomes" id="UP000325466"/>
    </source>
</evidence>
<dbReference type="Proteomes" id="UP000325466">
    <property type="component" value="Unassembled WGS sequence"/>
</dbReference>
<name>A0A059MGM4_9NOCA</name>
<keyword evidence="3" id="KW-1185">Reference proteome</keyword>
<accession>A0A059MGM4</accession>
<dbReference type="Proteomes" id="UP001163947">
    <property type="component" value="Chromosome"/>
</dbReference>
<dbReference type="InterPro" id="IPR024747">
    <property type="entry name" value="Pyridox_Oxase-rel"/>
</dbReference>
<proteinExistence type="predicted"/>